<keyword evidence="2" id="KW-1185">Reference proteome</keyword>
<evidence type="ECO:0000313" key="1">
    <source>
        <dbReference type="EMBL" id="CAG8567882.1"/>
    </source>
</evidence>
<protein>
    <submittedName>
        <fullName evidence="1">23139_t:CDS:1</fullName>
    </submittedName>
</protein>
<comment type="caution">
    <text evidence="1">The sequence shown here is derived from an EMBL/GenBank/DDBJ whole genome shotgun (WGS) entry which is preliminary data.</text>
</comment>
<organism evidence="1 2">
    <name type="scientific">Dentiscutata erythropus</name>
    <dbReference type="NCBI Taxonomy" id="1348616"/>
    <lineage>
        <taxon>Eukaryota</taxon>
        <taxon>Fungi</taxon>
        <taxon>Fungi incertae sedis</taxon>
        <taxon>Mucoromycota</taxon>
        <taxon>Glomeromycotina</taxon>
        <taxon>Glomeromycetes</taxon>
        <taxon>Diversisporales</taxon>
        <taxon>Gigasporaceae</taxon>
        <taxon>Dentiscutata</taxon>
    </lineage>
</organism>
<dbReference type="EMBL" id="CAJVPY010002656">
    <property type="protein sequence ID" value="CAG8567882.1"/>
    <property type="molecule type" value="Genomic_DNA"/>
</dbReference>
<proteinExistence type="predicted"/>
<evidence type="ECO:0000313" key="2">
    <source>
        <dbReference type="Proteomes" id="UP000789405"/>
    </source>
</evidence>
<reference evidence="1" key="1">
    <citation type="submission" date="2021-06" db="EMBL/GenBank/DDBJ databases">
        <authorList>
            <person name="Kallberg Y."/>
            <person name="Tangrot J."/>
            <person name="Rosling A."/>
        </authorList>
    </citation>
    <scope>NUCLEOTIDE SEQUENCE</scope>
    <source>
        <strain evidence="1">MA453B</strain>
    </source>
</reference>
<gene>
    <name evidence="1" type="ORF">DERYTH_LOCUS6058</name>
</gene>
<feature type="non-terminal residue" evidence="1">
    <location>
        <position position="1"/>
    </location>
</feature>
<dbReference type="AlphaFoldDB" id="A0A9N9FZY9"/>
<name>A0A9N9FZY9_9GLOM</name>
<sequence>MLLTSLDKYKLFAYSSWNLATDFDNFEFVSEMSCSEFASDTFQ</sequence>
<accession>A0A9N9FZY9</accession>
<dbReference type="Proteomes" id="UP000789405">
    <property type="component" value="Unassembled WGS sequence"/>
</dbReference>